<proteinExistence type="predicted"/>
<evidence type="ECO:0000313" key="3">
    <source>
        <dbReference type="Proteomes" id="UP000032578"/>
    </source>
</evidence>
<keyword evidence="3" id="KW-1185">Reference proteome</keyword>
<sequence>MFAQANRQDNRIKMWLSFTDPNQYMRIIGLGYIKNTTHDYDNGYDAKAFNDHKNEMYWVMNNDNLCIMALPEFDENETLPLGVNIYTSGNFKIGLNKTENFPKNINVFLKDNATNLSYNLSESPAEVWINETIDVSRFSISYQEKSSLLNVVTNEDIENIDLIYLKDEAVLQIQNIEKQSFKHLIIYNTSGQNVLSVNSNITSRIPINTLKNGLYILNIGTPIGTKRFKFIKH</sequence>
<dbReference type="EMBL" id="JTDW01000004">
    <property type="protein sequence ID" value="KJD36153.1"/>
    <property type="molecule type" value="Genomic_DNA"/>
</dbReference>
<dbReference type="PATRIC" id="fig|1435349.4.peg.2155"/>
<organism evidence="2 3">
    <name type="scientific">Neotamlana sedimentorum</name>
    <dbReference type="NCBI Taxonomy" id="1435349"/>
    <lineage>
        <taxon>Bacteria</taxon>
        <taxon>Pseudomonadati</taxon>
        <taxon>Bacteroidota</taxon>
        <taxon>Flavobacteriia</taxon>
        <taxon>Flavobacteriales</taxon>
        <taxon>Flavobacteriaceae</taxon>
        <taxon>Neotamlana</taxon>
    </lineage>
</organism>
<dbReference type="Proteomes" id="UP000032578">
    <property type="component" value="Unassembled WGS sequence"/>
</dbReference>
<name>A0A0D7WBU3_9FLAO</name>
<protein>
    <recommendedName>
        <fullName evidence="4">Secretion system C-terminal sorting domain-containing protein</fullName>
    </recommendedName>
</protein>
<keyword evidence="1" id="KW-0732">Signal</keyword>
<dbReference type="NCBIfam" id="TIGR04183">
    <property type="entry name" value="Por_Secre_tail"/>
    <property type="match status" value="1"/>
</dbReference>
<dbReference type="STRING" id="1435349.PW52_05975"/>
<comment type="caution">
    <text evidence="2">The sequence shown here is derived from an EMBL/GenBank/DDBJ whole genome shotgun (WGS) entry which is preliminary data.</text>
</comment>
<accession>A0A0D7WBU3</accession>
<gene>
    <name evidence="2" type="ORF">PW52_05975</name>
</gene>
<dbReference type="AlphaFoldDB" id="A0A0D7WBU3"/>
<dbReference type="InterPro" id="IPR026444">
    <property type="entry name" value="Secre_tail"/>
</dbReference>
<evidence type="ECO:0008006" key="4">
    <source>
        <dbReference type="Google" id="ProtNLM"/>
    </source>
</evidence>
<evidence type="ECO:0000256" key="1">
    <source>
        <dbReference type="ARBA" id="ARBA00022729"/>
    </source>
</evidence>
<reference evidence="2 3" key="1">
    <citation type="submission" date="2014-11" db="EMBL/GenBank/DDBJ databases">
        <title>Tamlana sedimentorum sp. nov., isolated from shallow sand sediments of the Sea of Japan.</title>
        <authorList>
            <person name="Romanenko L.A."/>
        </authorList>
    </citation>
    <scope>NUCLEOTIDE SEQUENCE [LARGE SCALE GENOMIC DNA]</scope>
    <source>
        <strain evidence="2 3">JCM 19808</strain>
    </source>
</reference>
<evidence type="ECO:0000313" key="2">
    <source>
        <dbReference type="EMBL" id="KJD36153.1"/>
    </source>
</evidence>